<keyword evidence="2" id="KW-0489">Methyltransferase</keyword>
<gene>
    <name evidence="6" type="ORF">SAMN04488036_11236</name>
</gene>
<dbReference type="PANTHER" id="PTHR43667">
    <property type="entry name" value="CYCLOPROPANE-FATTY-ACYL-PHOSPHOLIPID SYNTHASE"/>
    <property type="match status" value="1"/>
</dbReference>
<dbReference type="Proteomes" id="UP000198851">
    <property type="component" value="Unassembled WGS sequence"/>
</dbReference>
<evidence type="ECO:0000256" key="4">
    <source>
        <dbReference type="ARBA" id="ARBA00022691"/>
    </source>
</evidence>
<evidence type="ECO:0000256" key="1">
    <source>
        <dbReference type="ARBA" id="ARBA00010815"/>
    </source>
</evidence>
<dbReference type="Pfam" id="PF02353">
    <property type="entry name" value="CMAS"/>
    <property type="match status" value="1"/>
</dbReference>
<dbReference type="STRING" id="1280847.SAMN04488036_11236"/>
<evidence type="ECO:0000313" key="7">
    <source>
        <dbReference type="Proteomes" id="UP000198851"/>
    </source>
</evidence>
<dbReference type="OrthoDB" id="9782855at2"/>
<keyword evidence="7" id="KW-1185">Reference proteome</keyword>
<evidence type="ECO:0000313" key="6">
    <source>
        <dbReference type="EMBL" id="SFL39770.1"/>
    </source>
</evidence>
<accession>A0A1I4HDH9</accession>
<dbReference type="GO" id="GO:0008168">
    <property type="term" value="F:methyltransferase activity"/>
    <property type="evidence" value="ECO:0007669"/>
    <property type="project" value="UniProtKB-KW"/>
</dbReference>
<organism evidence="6 7">
    <name type="scientific">Shimia haliotis</name>
    <dbReference type="NCBI Taxonomy" id="1280847"/>
    <lineage>
        <taxon>Bacteria</taxon>
        <taxon>Pseudomonadati</taxon>
        <taxon>Pseudomonadota</taxon>
        <taxon>Alphaproteobacteria</taxon>
        <taxon>Rhodobacterales</taxon>
        <taxon>Roseobacteraceae</taxon>
    </lineage>
</organism>
<evidence type="ECO:0000256" key="3">
    <source>
        <dbReference type="ARBA" id="ARBA00022679"/>
    </source>
</evidence>
<dbReference type="GO" id="GO:0008610">
    <property type="term" value="P:lipid biosynthetic process"/>
    <property type="evidence" value="ECO:0007669"/>
    <property type="project" value="InterPro"/>
</dbReference>
<evidence type="ECO:0000256" key="5">
    <source>
        <dbReference type="ARBA" id="ARBA00023098"/>
    </source>
</evidence>
<dbReference type="RefSeq" id="WP_093326013.1">
    <property type="nucleotide sequence ID" value="NZ_FOSZ01000012.1"/>
</dbReference>
<dbReference type="EMBL" id="FOSZ01000012">
    <property type="protein sequence ID" value="SFL39770.1"/>
    <property type="molecule type" value="Genomic_DNA"/>
</dbReference>
<keyword evidence="4" id="KW-0949">S-adenosyl-L-methionine</keyword>
<dbReference type="PIRSF" id="PIRSF003085">
    <property type="entry name" value="CMAS"/>
    <property type="match status" value="1"/>
</dbReference>
<sequence length="381" mass="41780">MFYVTNRVKRDFLATCETISHGALRIRTPEGHVHDFGTGALQGEMQINDWSVITAAATRGDIGLGQAYVDGLWDSPSIRDVAEVGLRNLHHFHAYAHAGALHSLKYTIADRLLRPSGLLSSPASTSVGNEFYQLWLDDGMSYSSALFEDSSADLSKAQSRKNNRILDRLSEGDRLLELGCGWGGFTEMAAEQGHNVTALTRSAGQKGYTDARLDGRANVIRGDHRSVSGQFDNIVAIETLERLGPRQWPAFFASLRDRLAVGGRIVLQTIVVPDDTLSRYLRSSDFVRQSIMPGAAALSRAEIARQAGLAGLKLVDDYSFGLSYARTCSDWQARMEAKTPRLNRMGFDDSFLRSWRYHLGSGAAAFAAGRANVVQVELAHA</sequence>
<evidence type="ECO:0000256" key="2">
    <source>
        <dbReference type="ARBA" id="ARBA00022603"/>
    </source>
</evidence>
<dbReference type="GO" id="GO:0032259">
    <property type="term" value="P:methylation"/>
    <property type="evidence" value="ECO:0007669"/>
    <property type="project" value="UniProtKB-KW"/>
</dbReference>
<reference evidence="7" key="1">
    <citation type="submission" date="2016-10" db="EMBL/GenBank/DDBJ databases">
        <authorList>
            <person name="Varghese N."/>
            <person name="Submissions S."/>
        </authorList>
    </citation>
    <scope>NUCLEOTIDE SEQUENCE [LARGE SCALE GENOMIC DNA]</scope>
    <source>
        <strain evidence="7">DSM 28453</strain>
    </source>
</reference>
<dbReference type="CDD" id="cd02440">
    <property type="entry name" value="AdoMet_MTases"/>
    <property type="match status" value="1"/>
</dbReference>
<dbReference type="AlphaFoldDB" id="A0A1I4HDH9"/>
<proteinExistence type="inferred from homology"/>
<dbReference type="InterPro" id="IPR029063">
    <property type="entry name" value="SAM-dependent_MTases_sf"/>
</dbReference>
<dbReference type="Gene3D" id="3.40.50.150">
    <property type="entry name" value="Vaccinia Virus protein VP39"/>
    <property type="match status" value="1"/>
</dbReference>
<dbReference type="InterPro" id="IPR003333">
    <property type="entry name" value="CMAS"/>
</dbReference>
<protein>
    <submittedName>
        <fullName evidence="6">Cyclopropane-fatty-acyl-phospholipid synthase</fullName>
    </submittedName>
</protein>
<comment type="similarity">
    <text evidence="1">Belongs to the CFA/CMAS family.</text>
</comment>
<dbReference type="InterPro" id="IPR050723">
    <property type="entry name" value="CFA/CMAS"/>
</dbReference>
<keyword evidence="3" id="KW-0808">Transferase</keyword>
<dbReference type="SUPFAM" id="SSF53335">
    <property type="entry name" value="S-adenosyl-L-methionine-dependent methyltransferases"/>
    <property type="match status" value="1"/>
</dbReference>
<name>A0A1I4HDH9_9RHOB</name>
<dbReference type="PANTHER" id="PTHR43667:SF2">
    <property type="entry name" value="FATTY ACID C-METHYL TRANSFERASE"/>
    <property type="match status" value="1"/>
</dbReference>
<keyword evidence="5" id="KW-0443">Lipid metabolism</keyword>